<evidence type="ECO:0000313" key="2">
    <source>
        <dbReference type="EMBL" id="EEY54650.1"/>
    </source>
</evidence>
<dbReference type="Proteomes" id="UP000006643">
    <property type="component" value="Unassembled WGS sequence"/>
</dbReference>
<dbReference type="KEGG" id="pif:PITG_19959"/>
<name>D0P1L8_PHYIT</name>
<evidence type="ECO:0000313" key="3">
    <source>
        <dbReference type="Proteomes" id="UP000006643"/>
    </source>
</evidence>
<sequence length="128" mass="13590">MVDAPRADRTSRPRLLLHRSCRRADHNAVPSSGLKVTRRTRLTPPKHRPEVITARCSAQAAEKLRTEQKRARSLKTQQGDGGDGGDGNCGDDGGDGSGGDDGGDDTGPVQTAGSWSIMQPTRKSALES</sequence>
<dbReference type="AlphaFoldDB" id="D0P1L8"/>
<dbReference type="HOGENOM" id="CLU_1963864_0_0_1"/>
<reference evidence="3" key="1">
    <citation type="journal article" date="2009" name="Nature">
        <title>Genome sequence and analysis of the Irish potato famine pathogen Phytophthora infestans.</title>
        <authorList>
            <consortium name="The Broad Institute Genome Sequencing Platform"/>
            <person name="Haas B.J."/>
            <person name="Kamoun S."/>
            <person name="Zody M.C."/>
            <person name="Jiang R.H."/>
            <person name="Handsaker R.E."/>
            <person name="Cano L.M."/>
            <person name="Grabherr M."/>
            <person name="Kodira C.D."/>
            <person name="Raffaele S."/>
            <person name="Torto-Alalibo T."/>
            <person name="Bozkurt T.O."/>
            <person name="Ah-Fong A.M."/>
            <person name="Alvarado L."/>
            <person name="Anderson V.L."/>
            <person name="Armstrong M.R."/>
            <person name="Avrova A."/>
            <person name="Baxter L."/>
            <person name="Beynon J."/>
            <person name="Boevink P.C."/>
            <person name="Bollmann S.R."/>
            <person name="Bos J.I."/>
            <person name="Bulone V."/>
            <person name="Cai G."/>
            <person name="Cakir C."/>
            <person name="Carrington J.C."/>
            <person name="Chawner M."/>
            <person name="Conti L."/>
            <person name="Costanzo S."/>
            <person name="Ewan R."/>
            <person name="Fahlgren N."/>
            <person name="Fischbach M.A."/>
            <person name="Fugelstad J."/>
            <person name="Gilroy E.M."/>
            <person name="Gnerre S."/>
            <person name="Green P.J."/>
            <person name="Grenville-Briggs L.J."/>
            <person name="Griffith J."/>
            <person name="Grunwald N.J."/>
            <person name="Horn K."/>
            <person name="Horner N.R."/>
            <person name="Hu C.H."/>
            <person name="Huitema E."/>
            <person name="Jeong D.H."/>
            <person name="Jones A.M."/>
            <person name="Jones J.D."/>
            <person name="Jones R.W."/>
            <person name="Karlsson E.K."/>
            <person name="Kunjeti S.G."/>
            <person name="Lamour K."/>
            <person name="Liu Z."/>
            <person name="Ma L."/>
            <person name="Maclean D."/>
            <person name="Chibucos M.C."/>
            <person name="McDonald H."/>
            <person name="McWalters J."/>
            <person name="Meijer H.J."/>
            <person name="Morgan W."/>
            <person name="Morris P.F."/>
            <person name="Munro C.A."/>
            <person name="O'Neill K."/>
            <person name="Ospina-Giraldo M."/>
            <person name="Pinzon A."/>
            <person name="Pritchard L."/>
            <person name="Ramsahoye B."/>
            <person name="Ren Q."/>
            <person name="Restrepo S."/>
            <person name="Roy S."/>
            <person name="Sadanandom A."/>
            <person name="Savidor A."/>
            <person name="Schornack S."/>
            <person name="Schwartz D.C."/>
            <person name="Schumann U.D."/>
            <person name="Schwessinger B."/>
            <person name="Seyer L."/>
            <person name="Sharpe T."/>
            <person name="Silvar C."/>
            <person name="Song J."/>
            <person name="Studholme D.J."/>
            <person name="Sykes S."/>
            <person name="Thines M."/>
            <person name="van de Vondervoort P.J."/>
            <person name="Phuntumart V."/>
            <person name="Wawra S."/>
            <person name="Weide R."/>
            <person name="Win J."/>
            <person name="Young C."/>
            <person name="Zhou S."/>
            <person name="Fry W."/>
            <person name="Meyers B.C."/>
            <person name="van West P."/>
            <person name="Ristaino J."/>
            <person name="Govers F."/>
            <person name="Birch P.R."/>
            <person name="Whisson S.C."/>
            <person name="Judelson H.S."/>
            <person name="Nusbaum C."/>
        </authorList>
    </citation>
    <scope>NUCLEOTIDE SEQUENCE [LARGE SCALE GENOMIC DNA]</scope>
    <source>
        <strain evidence="3">T30-4</strain>
    </source>
</reference>
<dbReference type="GeneID" id="9463955"/>
<feature type="compositionally biased region" description="Basic and acidic residues" evidence="1">
    <location>
        <begin position="1"/>
        <end position="11"/>
    </location>
</feature>
<evidence type="ECO:0000256" key="1">
    <source>
        <dbReference type="SAM" id="MobiDB-lite"/>
    </source>
</evidence>
<accession>D0P1L8</accession>
<gene>
    <name evidence="2" type="ORF">PITG_19959</name>
</gene>
<keyword evidence="3" id="KW-1185">Reference proteome</keyword>
<feature type="compositionally biased region" description="Basic residues" evidence="1">
    <location>
        <begin position="36"/>
        <end position="46"/>
    </location>
</feature>
<feature type="compositionally biased region" description="Gly residues" evidence="1">
    <location>
        <begin position="79"/>
        <end position="100"/>
    </location>
</feature>
<dbReference type="RefSeq" id="XP_002895791.1">
    <property type="nucleotide sequence ID" value="XM_002895745.1"/>
</dbReference>
<organism evidence="2 3">
    <name type="scientific">Phytophthora infestans (strain T30-4)</name>
    <name type="common">Potato late blight agent</name>
    <dbReference type="NCBI Taxonomy" id="403677"/>
    <lineage>
        <taxon>Eukaryota</taxon>
        <taxon>Sar</taxon>
        <taxon>Stramenopiles</taxon>
        <taxon>Oomycota</taxon>
        <taxon>Peronosporomycetes</taxon>
        <taxon>Peronosporales</taxon>
        <taxon>Peronosporaceae</taxon>
        <taxon>Phytophthora</taxon>
    </lineage>
</organism>
<feature type="compositionally biased region" description="Polar residues" evidence="1">
    <location>
        <begin position="108"/>
        <end position="128"/>
    </location>
</feature>
<dbReference type="InParanoid" id="D0P1L8"/>
<protein>
    <submittedName>
        <fullName evidence="2">Uncharacterized protein</fullName>
    </submittedName>
</protein>
<proteinExistence type="predicted"/>
<feature type="region of interest" description="Disordered" evidence="1">
    <location>
        <begin position="1"/>
        <end position="128"/>
    </location>
</feature>
<dbReference type="EMBL" id="DS028252">
    <property type="protein sequence ID" value="EEY54650.1"/>
    <property type="molecule type" value="Genomic_DNA"/>
</dbReference>
<dbReference type="VEuPathDB" id="FungiDB:PITG_19959"/>